<reference evidence="1" key="1">
    <citation type="journal article" date="2021" name="Proc. Natl. Acad. Sci. U.S.A.">
        <title>A Catalog of Tens of Thousands of Viruses from Human Metagenomes Reveals Hidden Associations with Chronic Diseases.</title>
        <authorList>
            <person name="Tisza M.J."/>
            <person name="Buck C.B."/>
        </authorList>
    </citation>
    <scope>NUCLEOTIDE SEQUENCE</scope>
    <source>
        <strain evidence="1">CtrNG92</strain>
    </source>
</reference>
<dbReference type="InterPro" id="IPR006498">
    <property type="entry name" value="Tail_tube"/>
</dbReference>
<proteinExistence type="predicted"/>
<evidence type="ECO:0000313" key="1">
    <source>
        <dbReference type="EMBL" id="DAF49172.1"/>
    </source>
</evidence>
<name>A0A8S5SDP9_9CAUD</name>
<dbReference type="EMBL" id="BK032578">
    <property type="protein sequence ID" value="DAF49172.1"/>
    <property type="molecule type" value="Genomic_DNA"/>
</dbReference>
<dbReference type="Pfam" id="PF04985">
    <property type="entry name" value="Phage_tube"/>
    <property type="match status" value="1"/>
</dbReference>
<organism evidence="1">
    <name type="scientific">Caudovirales sp. ctrNG92</name>
    <dbReference type="NCBI Taxonomy" id="2827638"/>
    <lineage>
        <taxon>Viruses</taxon>
        <taxon>Duplodnaviria</taxon>
        <taxon>Heunggongvirae</taxon>
        <taxon>Uroviricota</taxon>
        <taxon>Caudoviricetes</taxon>
    </lineage>
</organism>
<protein>
    <submittedName>
        <fullName evidence="1">Tail tube protein</fullName>
    </submittedName>
</protein>
<accession>A0A8S5SDP9</accession>
<sequence length="171" mass="18745">MPSKVYNNVEDYRLIDNGRAVEDVQNVSLPTITRTSTSIDAAGMVAAVDVPSSYHVDAMDFSVAHNNGVNCQQLSAPGQHTMEFRIARQRYNVIVGDFEYESVKYRVVGVHKSTDQGSVERGNPLGSTENYSVLRFEKEVGGEVVTLIDARTGDNRSNGVDYASPVQSLLN</sequence>